<evidence type="ECO:0000256" key="1">
    <source>
        <dbReference type="SAM" id="MobiDB-lite"/>
    </source>
</evidence>
<dbReference type="PROSITE" id="PS50995">
    <property type="entry name" value="HTH_MARR_2"/>
    <property type="match status" value="1"/>
</dbReference>
<feature type="compositionally biased region" description="Basic and acidic residues" evidence="1">
    <location>
        <begin position="50"/>
        <end position="65"/>
    </location>
</feature>
<dbReference type="InterPro" id="IPR036390">
    <property type="entry name" value="WH_DNA-bd_sf"/>
</dbReference>
<protein>
    <recommendedName>
        <fullName evidence="2">HTH marR-type domain-containing protein</fullName>
    </recommendedName>
</protein>
<dbReference type="AlphaFoldDB" id="A0A089X2Z8"/>
<dbReference type="InterPro" id="IPR000835">
    <property type="entry name" value="HTH_MarR-typ"/>
</dbReference>
<feature type="domain" description="HTH marR-type" evidence="2">
    <location>
        <begin position="1"/>
        <end position="89"/>
    </location>
</feature>
<name>A0A089X2Z8_STRGA</name>
<keyword evidence="4" id="KW-1185">Reference proteome</keyword>
<sequence length="116" mass="12214">MSQAELGRGPGNDPKDMAAILNDLQNDGLVIRAPDAGDRRKNALSLSPSGERRPLQTEKLGRGANEELTAALTPAERTRLMALLARMVEQPEPCASTGPDGEQRAGLPSSQLAQGA</sequence>
<dbReference type="GO" id="GO:0003700">
    <property type="term" value="F:DNA-binding transcription factor activity"/>
    <property type="evidence" value="ECO:0007669"/>
    <property type="project" value="InterPro"/>
</dbReference>
<dbReference type="STRING" id="1907.SGLAU_00615"/>
<evidence type="ECO:0000313" key="3">
    <source>
        <dbReference type="EMBL" id="AIR96151.1"/>
    </source>
</evidence>
<dbReference type="EMBL" id="CP009438">
    <property type="protein sequence ID" value="AIR96151.1"/>
    <property type="molecule type" value="Genomic_DNA"/>
</dbReference>
<organism evidence="3 4">
    <name type="scientific">Streptomyces glaucescens</name>
    <dbReference type="NCBI Taxonomy" id="1907"/>
    <lineage>
        <taxon>Bacteria</taxon>
        <taxon>Bacillati</taxon>
        <taxon>Actinomycetota</taxon>
        <taxon>Actinomycetes</taxon>
        <taxon>Kitasatosporales</taxon>
        <taxon>Streptomycetaceae</taxon>
        <taxon>Streptomyces</taxon>
    </lineage>
</organism>
<evidence type="ECO:0000259" key="2">
    <source>
        <dbReference type="PROSITE" id="PS50995"/>
    </source>
</evidence>
<proteinExistence type="predicted"/>
<dbReference type="HOGENOM" id="CLU_2095480_0_0_11"/>
<dbReference type="KEGG" id="sgu:SGLAU_00615"/>
<evidence type="ECO:0000313" key="4">
    <source>
        <dbReference type="Proteomes" id="UP000029482"/>
    </source>
</evidence>
<feature type="region of interest" description="Disordered" evidence="1">
    <location>
        <begin position="90"/>
        <end position="116"/>
    </location>
</feature>
<feature type="region of interest" description="Disordered" evidence="1">
    <location>
        <begin position="1"/>
        <end position="71"/>
    </location>
</feature>
<gene>
    <name evidence="3" type="ORF">SGLAU_00615</name>
</gene>
<dbReference type="Gene3D" id="1.10.10.10">
    <property type="entry name" value="Winged helix-like DNA-binding domain superfamily/Winged helix DNA-binding domain"/>
    <property type="match status" value="1"/>
</dbReference>
<accession>A0A089X2Z8</accession>
<dbReference type="InterPro" id="IPR036388">
    <property type="entry name" value="WH-like_DNA-bd_sf"/>
</dbReference>
<dbReference type="SUPFAM" id="SSF46785">
    <property type="entry name" value="Winged helix' DNA-binding domain"/>
    <property type="match status" value="1"/>
</dbReference>
<reference evidence="4" key="1">
    <citation type="journal article" date="2015" name="J. Biotechnol.">
        <title>Complete genome sequence of the actinobacterium Streptomyces glaucescens GLA.O (DSM 40922) consisting of a linear chromosome and one linear plasmid.</title>
        <authorList>
            <person name="Ortseifen V."/>
            <person name="Winkler A."/>
            <person name="Albersmeier A."/>
            <person name="Wendler S."/>
            <person name="Puhler A."/>
            <person name="Kalinowski J."/>
            <person name="Ruckert C."/>
        </authorList>
    </citation>
    <scope>NUCLEOTIDE SEQUENCE [LARGE SCALE GENOMIC DNA]</scope>
    <source>
        <strain evidence="4">DSM 40922 / GLA O</strain>
    </source>
</reference>
<dbReference type="Proteomes" id="UP000029482">
    <property type="component" value="Chromosome"/>
</dbReference>
<dbReference type="eggNOG" id="COG1846">
    <property type="taxonomic scope" value="Bacteria"/>
</dbReference>